<dbReference type="GO" id="GO:0042262">
    <property type="term" value="P:DNA protection"/>
    <property type="evidence" value="ECO:0007669"/>
    <property type="project" value="InterPro"/>
</dbReference>
<protein>
    <recommendedName>
        <fullName evidence="14">Oxidized purine nucleoside triphosphate hydrolase</fullName>
        <ecNumber evidence="13">3.6.1.56</ecNumber>
    </recommendedName>
    <alternativeName>
        <fullName evidence="18">2-hydroxy-dATP diphosphatase</fullName>
    </alternativeName>
    <alternativeName>
        <fullName evidence="17">7,8-dihydro-8-oxoguanine triphosphatase</fullName>
    </alternativeName>
    <alternativeName>
        <fullName evidence="16">8-oxo-dGTPase</fullName>
    </alternativeName>
    <alternativeName>
        <fullName evidence="19">Methylated purine nucleoside triphosphate hydrolase</fullName>
    </alternativeName>
    <alternativeName>
        <fullName evidence="15">Nucleoside diphosphate-linked moiety X motif 1</fullName>
    </alternativeName>
</protein>
<comment type="catalytic activity">
    <reaction evidence="22">
        <text>N(6)-methyl-dATP + H2O = N(6)-methyl-dAMP + diphosphate + H(+)</text>
        <dbReference type="Rhea" id="RHEA:67604"/>
        <dbReference type="ChEBI" id="CHEBI:15377"/>
        <dbReference type="ChEBI" id="CHEBI:15378"/>
        <dbReference type="ChEBI" id="CHEBI:33019"/>
        <dbReference type="ChEBI" id="CHEBI:169976"/>
        <dbReference type="ChEBI" id="CHEBI:172872"/>
    </reaction>
    <physiologicalReaction direction="left-to-right" evidence="22">
        <dbReference type="Rhea" id="RHEA:67605"/>
    </physiologicalReaction>
</comment>
<comment type="cofactor">
    <cofactor evidence="1">
        <name>Mg(2+)</name>
        <dbReference type="ChEBI" id="CHEBI:18420"/>
    </cofactor>
</comment>
<dbReference type="AlphaFoldDB" id="A0A812ZPS6"/>
<evidence type="ECO:0000256" key="20">
    <source>
        <dbReference type="ARBA" id="ARBA00048002"/>
    </source>
</evidence>
<dbReference type="SUPFAM" id="SSF55811">
    <property type="entry name" value="Nudix"/>
    <property type="match status" value="1"/>
</dbReference>
<evidence type="ECO:0000259" key="24">
    <source>
        <dbReference type="PROSITE" id="PS51462"/>
    </source>
</evidence>
<dbReference type="SUPFAM" id="SSF101386">
    <property type="entry name" value="all-alpha NTP pyrophosphatases"/>
    <property type="match status" value="1"/>
</dbReference>
<dbReference type="OrthoDB" id="408303at2759"/>
<evidence type="ECO:0000313" key="26">
    <source>
        <dbReference type="Proteomes" id="UP000601435"/>
    </source>
</evidence>
<evidence type="ECO:0000256" key="21">
    <source>
        <dbReference type="ARBA" id="ARBA00048894"/>
    </source>
</evidence>
<dbReference type="GO" id="GO:0005634">
    <property type="term" value="C:nucleus"/>
    <property type="evidence" value="ECO:0007669"/>
    <property type="project" value="UniProtKB-SubCell"/>
</dbReference>
<keyword evidence="8" id="KW-0539">Nucleus</keyword>
<comment type="similarity">
    <text evidence="3">Belongs to the Nudix hydrolase family.</text>
</comment>
<comment type="catalytic activity">
    <reaction evidence="12">
        <text>2-oxo-ATP + H2O = 2-oxo-AMP + diphosphate + H(+)</text>
        <dbReference type="Rhea" id="RHEA:67392"/>
        <dbReference type="ChEBI" id="CHEBI:15377"/>
        <dbReference type="ChEBI" id="CHEBI:15378"/>
        <dbReference type="ChEBI" id="CHEBI:33019"/>
        <dbReference type="ChEBI" id="CHEBI:71395"/>
        <dbReference type="ChEBI" id="CHEBI:172878"/>
    </reaction>
    <physiologicalReaction direction="left-to-right" evidence="12">
        <dbReference type="Rhea" id="RHEA:67393"/>
    </physiologicalReaction>
</comment>
<dbReference type="InterPro" id="IPR014871">
    <property type="entry name" value="dUTPase/dCTP_pyrophosphatase"/>
</dbReference>
<dbReference type="GO" id="GO:0008413">
    <property type="term" value="F:8-oxo-7,8-dihydroguanosine triphosphate pyrophosphatase activity"/>
    <property type="evidence" value="ECO:0007669"/>
    <property type="project" value="InterPro"/>
</dbReference>
<dbReference type="GO" id="GO:0016705">
    <property type="term" value="F:oxidoreductase activity, acting on paired donors, with incorporation or reduction of molecular oxygen"/>
    <property type="evidence" value="ECO:0007669"/>
    <property type="project" value="InterPro"/>
</dbReference>
<comment type="catalytic activity">
    <reaction evidence="20">
        <text>N(6)-methyl-ATP + H2O = N(6)-methyl-AMP + diphosphate + H(+)</text>
        <dbReference type="Rhea" id="RHEA:67608"/>
        <dbReference type="ChEBI" id="CHEBI:15377"/>
        <dbReference type="ChEBI" id="CHEBI:15378"/>
        <dbReference type="ChEBI" id="CHEBI:33019"/>
        <dbReference type="ChEBI" id="CHEBI:144842"/>
        <dbReference type="ChEBI" id="CHEBI:172873"/>
    </reaction>
    <physiologicalReaction direction="left-to-right" evidence="20">
        <dbReference type="Rhea" id="RHEA:67609"/>
    </physiologicalReaction>
</comment>
<dbReference type="Proteomes" id="UP000601435">
    <property type="component" value="Unassembled WGS sequence"/>
</dbReference>
<dbReference type="Pfam" id="PF00296">
    <property type="entry name" value="Bac_luciferase"/>
    <property type="match status" value="1"/>
</dbReference>
<evidence type="ECO:0000256" key="16">
    <source>
        <dbReference type="ARBA" id="ARBA00030634"/>
    </source>
</evidence>
<evidence type="ECO:0000256" key="14">
    <source>
        <dbReference type="ARBA" id="ARBA00026218"/>
    </source>
</evidence>
<dbReference type="Gene3D" id="3.20.20.30">
    <property type="entry name" value="Luciferase-like domain"/>
    <property type="match status" value="1"/>
</dbReference>
<evidence type="ECO:0000256" key="4">
    <source>
        <dbReference type="ARBA" id="ARBA00011245"/>
    </source>
</evidence>
<evidence type="ECO:0000256" key="5">
    <source>
        <dbReference type="ARBA" id="ARBA00022723"/>
    </source>
</evidence>
<comment type="function">
    <text evidence="23">Oxidized purine nucleoside triphosphate hydrolase which is a prominent sanitizer of the oxidized nucleotide pool. Catalyzes the hydrolysis of 2-oxo-dATP (2-hydroxy-dATP) into 2-oxo-dAMP. Also has a significant hydrolase activity toward 2-oxo-ATP, 8-oxo-dGTP and 8-oxo-dATP. Through the hydrolysis of oxidized purine nucleoside triphosphates, prevents their incorporation into DNA and the subsequent transversions A:T to C:G and G:C to T:A. Also catalyzes the hydrolysis of methylated purine nucleoside triphosphate preventing their integration into DNA. Through this antimutagenic activity protects cells from oxidative stress.</text>
</comment>
<evidence type="ECO:0000256" key="1">
    <source>
        <dbReference type="ARBA" id="ARBA00001946"/>
    </source>
</evidence>
<evidence type="ECO:0000256" key="17">
    <source>
        <dbReference type="ARBA" id="ARBA00030682"/>
    </source>
</evidence>
<dbReference type="InterPro" id="IPR015797">
    <property type="entry name" value="NUDIX_hydrolase-like_dom_sf"/>
</dbReference>
<evidence type="ECO:0000256" key="19">
    <source>
        <dbReference type="ARBA" id="ARBA00032071"/>
    </source>
</evidence>
<name>A0A812ZPS6_9DINO</name>
<proteinExistence type="inferred from homology"/>
<dbReference type="Gene3D" id="1.10.4010.10">
    <property type="entry name" value="Type II deoxyuridine triphosphatase"/>
    <property type="match status" value="1"/>
</dbReference>
<dbReference type="Gene3D" id="3.90.79.10">
    <property type="entry name" value="Nucleoside Triphosphate Pyrophosphohydrolase"/>
    <property type="match status" value="1"/>
</dbReference>
<evidence type="ECO:0000256" key="22">
    <source>
        <dbReference type="ARBA" id="ARBA00049032"/>
    </source>
</evidence>
<feature type="domain" description="Nudix hydrolase" evidence="24">
    <location>
        <begin position="168"/>
        <end position="293"/>
    </location>
</feature>
<dbReference type="PROSITE" id="PS00893">
    <property type="entry name" value="NUDIX_BOX"/>
    <property type="match status" value="1"/>
</dbReference>
<dbReference type="PANTHER" id="PTHR43758">
    <property type="entry name" value="7,8-DIHYDRO-8-OXOGUANINE TRIPHOSPHATASE"/>
    <property type="match status" value="1"/>
</dbReference>
<evidence type="ECO:0000256" key="11">
    <source>
        <dbReference type="ARBA" id="ARBA00024486"/>
    </source>
</evidence>
<dbReference type="InterPro" id="IPR036661">
    <property type="entry name" value="Luciferase-like_sf"/>
</dbReference>
<evidence type="ECO:0000256" key="6">
    <source>
        <dbReference type="ARBA" id="ARBA00022801"/>
    </source>
</evidence>
<sequence>MLDHFGWKWWKHQVPDVDQVKLELVDIWHFGLSELIRADNLVEDMASTLAAAQPSDEPDPAAFRASIETLAADALQSKSFALGPFVVAMQNLPMTYQELFDMYVGKNVLNQFRQANGYQDGSYRKVWQGREDNEHLVELLAELQGDAEVLPESEMLQLATPYQDPWQPEFVGTLLFLLRGAEVLLIHKKTGHGAGRINAPGGKLDSGETVIEGACREVMEEVGLQVSNAQVGVEMRFVERNGPQWLGFALTATAFSGELRETREARPFWCPVDAIPYEQMWPDDAIWLPKLLAGDFSQPCVGNFLFDNEVLLEHAFDYSTPSIWADLDSLFVGDHHVTPTNYYQNTAILGRMLAEWGNKPAGALYLLPLWHPVLLAEQIGTLAAIMGGRFILQCALGGDRKQSAGMGIDLKKRVPMFEDSLSIMQALWRGETVNHSRFWPIENASINPRPAEPVEVWVGSSAPAAINRTARMAQGWLAQPGLNLQQATAQLNQYQQACAEHSRTPSAVSVRRDIYIGETSQAAAKMKQELIARGYRGFPEEALLAGSVAEVADELGRFSDAGFTDIIVRNMCEDQGEALATIERLADVKRLIA</sequence>
<comment type="subcellular location">
    <subcellularLocation>
        <location evidence="2">Nucleus</location>
    </subcellularLocation>
</comment>
<comment type="catalytic activity">
    <reaction evidence="10">
        <text>2-oxo-dATP + H2O = 2-oxo-dAMP + diphosphate + H(+)</text>
        <dbReference type="Rhea" id="RHEA:31583"/>
        <dbReference type="ChEBI" id="CHEBI:15377"/>
        <dbReference type="ChEBI" id="CHEBI:15378"/>
        <dbReference type="ChEBI" id="CHEBI:33019"/>
        <dbReference type="ChEBI" id="CHEBI:63212"/>
        <dbReference type="ChEBI" id="CHEBI:77897"/>
        <dbReference type="EC" id="3.6.1.56"/>
    </reaction>
    <physiologicalReaction direction="left-to-right" evidence="10">
        <dbReference type="Rhea" id="RHEA:31584"/>
    </physiologicalReaction>
</comment>
<evidence type="ECO:0000256" key="8">
    <source>
        <dbReference type="ARBA" id="ARBA00023242"/>
    </source>
</evidence>
<dbReference type="Pfam" id="PF00293">
    <property type="entry name" value="NUDIX"/>
    <property type="match status" value="1"/>
</dbReference>
<evidence type="ECO:0000256" key="3">
    <source>
        <dbReference type="ARBA" id="ARBA00005582"/>
    </source>
</evidence>
<evidence type="ECO:0000256" key="7">
    <source>
        <dbReference type="ARBA" id="ARBA00022842"/>
    </source>
</evidence>
<gene>
    <name evidence="25" type="primary">Nudt1</name>
    <name evidence="25" type="ORF">SNEC2469_LOCUS25044</name>
</gene>
<dbReference type="EMBL" id="CAJNJA010049029">
    <property type="protein sequence ID" value="CAE7834985.1"/>
    <property type="molecule type" value="Genomic_DNA"/>
</dbReference>
<dbReference type="InterPro" id="IPR003563">
    <property type="entry name" value="8ODP"/>
</dbReference>
<evidence type="ECO:0000256" key="9">
    <source>
        <dbReference type="ARBA" id="ARBA00024448"/>
    </source>
</evidence>
<dbReference type="EC" id="3.6.1.56" evidence="13"/>
<evidence type="ECO:0000256" key="12">
    <source>
        <dbReference type="ARBA" id="ARBA00024596"/>
    </source>
</evidence>
<evidence type="ECO:0000256" key="15">
    <source>
        <dbReference type="ARBA" id="ARBA00029673"/>
    </source>
</evidence>
<evidence type="ECO:0000256" key="2">
    <source>
        <dbReference type="ARBA" id="ARBA00004123"/>
    </source>
</evidence>
<accession>A0A812ZPS6</accession>
<organism evidence="25 26">
    <name type="scientific">Symbiodinium necroappetens</name>
    <dbReference type="NCBI Taxonomy" id="1628268"/>
    <lineage>
        <taxon>Eukaryota</taxon>
        <taxon>Sar</taxon>
        <taxon>Alveolata</taxon>
        <taxon>Dinophyceae</taxon>
        <taxon>Suessiales</taxon>
        <taxon>Symbiodiniaceae</taxon>
        <taxon>Symbiodinium</taxon>
    </lineage>
</organism>
<dbReference type="InterPro" id="IPR000086">
    <property type="entry name" value="NUDIX_hydrolase_dom"/>
</dbReference>
<dbReference type="InterPro" id="IPR011251">
    <property type="entry name" value="Luciferase-like_dom"/>
</dbReference>
<keyword evidence="6" id="KW-0378">Hydrolase</keyword>
<dbReference type="GO" id="GO:0005737">
    <property type="term" value="C:cytoplasm"/>
    <property type="evidence" value="ECO:0007669"/>
    <property type="project" value="TreeGrafter"/>
</dbReference>
<keyword evidence="5" id="KW-0479">Metal-binding</keyword>
<evidence type="ECO:0000313" key="25">
    <source>
        <dbReference type="EMBL" id="CAE7834985.1"/>
    </source>
</evidence>
<comment type="caution">
    <text evidence="25">The sequence shown here is derived from an EMBL/GenBank/DDBJ whole genome shotgun (WGS) entry which is preliminary data.</text>
</comment>
<dbReference type="SUPFAM" id="SSF51679">
    <property type="entry name" value="Bacterial luciferase-like"/>
    <property type="match status" value="1"/>
</dbReference>
<dbReference type="Pfam" id="PF08761">
    <property type="entry name" value="dUTPase_2"/>
    <property type="match status" value="1"/>
</dbReference>
<keyword evidence="7" id="KW-0460">Magnesium</keyword>
<dbReference type="CDD" id="cd03427">
    <property type="entry name" value="NUDIX_MTH1_Nudt1"/>
    <property type="match status" value="1"/>
</dbReference>
<comment type="subunit">
    <text evidence="4">Monomer.</text>
</comment>
<dbReference type="GO" id="GO:0046872">
    <property type="term" value="F:metal ion binding"/>
    <property type="evidence" value="ECO:0007669"/>
    <property type="project" value="UniProtKB-KW"/>
</dbReference>
<dbReference type="PRINTS" id="PR01403">
    <property type="entry name" value="8OXTPHPHTASE"/>
</dbReference>
<dbReference type="PROSITE" id="PS51462">
    <property type="entry name" value="NUDIX"/>
    <property type="match status" value="1"/>
</dbReference>
<dbReference type="GO" id="GO:0008828">
    <property type="term" value="F:dATP diphosphatase activity"/>
    <property type="evidence" value="ECO:0007669"/>
    <property type="project" value="UniProtKB-EC"/>
</dbReference>
<comment type="catalytic activity">
    <reaction evidence="21">
        <text>O(6)-methyl-dGTP + H2O = O(6)-methyl-dGMP + diphosphate + H(+)</text>
        <dbReference type="Rhea" id="RHEA:67600"/>
        <dbReference type="ChEBI" id="CHEBI:15377"/>
        <dbReference type="ChEBI" id="CHEBI:15378"/>
        <dbReference type="ChEBI" id="CHEBI:33019"/>
        <dbReference type="ChEBI" id="CHEBI:169974"/>
        <dbReference type="ChEBI" id="CHEBI:169975"/>
    </reaction>
    <physiologicalReaction direction="left-to-right" evidence="21">
        <dbReference type="Rhea" id="RHEA:67601"/>
    </physiologicalReaction>
</comment>
<reference evidence="25" key="1">
    <citation type="submission" date="2021-02" db="EMBL/GenBank/DDBJ databases">
        <authorList>
            <person name="Dougan E. K."/>
            <person name="Rhodes N."/>
            <person name="Thang M."/>
            <person name="Chan C."/>
        </authorList>
    </citation>
    <scope>NUCLEOTIDE SEQUENCE</scope>
</reference>
<comment type="catalytic activity">
    <reaction evidence="9">
        <text>8-oxo-dATP + H2O = 8-oxo-dAMP + diphosphate + H(+)</text>
        <dbReference type="Rhea" id="RHEA:65396"/>
        <dbReference type="ChEBI" id="CHEBI:15377"/>
        <dbReference type="ChEBI" id="CHEBI:15378"/>
        <dbReference type="ChEBI" id="CHEBI:33019"/>
        <dbReference type="ChEBI" id="CHEBI:71361"/>
        <dbReference type="ChEBI" id="CHEBI:172871"/>
    </reaction>
    <physiologicalReaction direction="left-to-right" evidence="9">
        <dbReference type="Rhea" id="RHEA:65397"/>
    </physiologicalReaction>
</comment>
<keyword evidence="26" id="KW-1185">Reference proteome</keyword>
<evidence type="ECO:0000256" key="18">
    <source>
        <dbReference type="ARBA" id="ARBA00031927"/>
    </source>
</evidence>
<evidence type="ECO:0000256" key="10">
    <source>
        <dbReference type="ARBA" id="ARBA00024459"/>
    </source>
</evidence>
<dbReference type="PANTHER" id="PTHR43758:SF2">
    <property type="entry name" value="OXIDIZED PURINE NUCLEOSIDE TRIPHOSPHATE HYDROLASE"/>
    <property type="match status" value="1"/>
</dbReference>
<dbReference type="InterPro" id="IPR020084">
    <property type="entry name" value="NUDIX_hydrolase_CS"/>
</dbReference>
<evidence type="ECO:0000256" key="23">
    <source>
        <dbReference type="ARBA" id="ARBA00053094"/>
    </source>
</evidence>
<evidence type="ECO:0000256" key="13">
    <source>
        <dbReference type="ARBA" id="ARBA00026103"/>
    </source>
</evidence>
<comment type="catalytic activity">
    <reaction evidence="11">
        <text>8-oxo-dGTP + H2O = 8-oxo-dGMP + diphosphate + H(+)</text>
        <dbReference type="Rhea" id="RHEA:31575"/>
        <dbReference type="ChEBI" id="CHEBI:15377"/>
        <dbReference type="ChEBI" id="CHEBI:15378"/>
        <dbReference type="ChEBI" id="CHEBI:33019"/>
        <dbReference type="ChEBI" id="CHEBI:63224"/>
        <dbReference type="ChEBI" id="CHEBI:77896"/>
    </reaction>
    <physiologicalReaction direction="left-to-right" evidence="11">
        <dbReference type="Rhea" id="RHEA:31576"/>
    </physiologicalReaction>
</comment>